<keyword evidence="3 10" id="KW-0436">Ligase</keyword>
<proteinExistence type="inferred from homology"/>
<accession>A0A5A5TWP9</accession>
<protein>
    <recommendedName>
        <fullName evidence="2">tetrahydrofolate synthase</fullName>
        <ecNumber evidence="2">6.3.2.17</ecNumber>
    </recommendedName>
    <alternativeName>
        <fullName evidence="8">Tetrahydrofolylpolyglutamate synthase</fullName>
    </alternativeName>
</protein>
<dbReference type="EC" id="6.3.2.17" evidence="2"/>
<evidence type="ECO:0000256" key="6">
    <source>
        <dbReference type="ARBA" id="ARBA00022840"/>
    </source>
</evidence>
<reference evidence="12 13" key="1">
    <citation type="submission" date="2019-04" db="EMBL/GenBank/DDBJ databases">
        <title>A pseudo-fructophilic Leuconostoc citreum strain F192-5 isolated from peel of satsuma mandarin: the first report for isolation and characterization of strain-dependent fructophilic-like characteristics.</title>
        <authorList>
            <person name="Maeno S."/>
            <person name="Tanizawa Y."/>
            <person name="Kajikawa A."/>
            <person name="Kanesaki Y."/>
            <person name="Kubota E."/>
            <person name="Arita M."/>
            <person name="Leon D."/>
            <person name="Endo A."/>
        </authorList>
    </citation>
    <scope>NUCLEOTIDE SEQUENCE [LARGE SCALE GENOMIC DNA]</scope>
    <source>
        <strain evidence="12 13">F192-5</strain>
    </source>
</reference>
<evidence type="ECO:0000256" key="2">
    <source>
        <dbReference type="ARBA" id="ARBA00013025"/>
    </source>
</evidence>
<keyword evidence="4" id="KW-0479">Metal-binding</keyword>
<dbReference type="EMBL" id="BJJW01000002">
    <property type="protein sequence ID" value="GDZ82960.1"/>
    <property type="molecule type" value="Genomic_DNA"/>
</dbReference>
<dbReference type="Pfam" id="PF02875">
    <property type="entry name" value="Mur_ligase_C"/>
    <property type="match status" value="1"/>
</dbReference>
<dbReference type="SUPFAM" id="SSF53623">
    <property type="entry name" value="MurD-like peptide ligases, catalytic domain"/>
    <property type="match status" value="1"/>
</dbReference>
<dbReference type="Gene3D" id="3.40.1190.10">
    <property type="entry name" value="Mur-like, catalytic domain"/>
    <property type="match status" value="1"/>
</dbReference>
<evidence type="ECO:0000256" key="9">
    <source>
        <dbReference type="ARBA" id="ARBA00047493"/>
    </source>
</evidence>
<dbReference type="PROSITE" id="PS01012">
    <property type="entry name" value="FOLYLPOLYGLU_SYNT_2"/>
    <property type="match status" value="1"/>
</dbReference>
<name>A0A5A5TWP9_LEUCI</name>
<comment type="similarity">
    <text evidence="1 10">Belongs to the folylpolyglutamate synthase family.</text>
</comment>
<dbReference type="GO" id="GO:0005524">
    <property type="term" value="F:ATP binding"/>
    <property type="evidence" value="ECO:0007669"/>
    <property type="project" value="UniProtKB-KW"/>
</dbReference>
<feature type="domain" description="Mur ligase C-terminal" evidence="11">
    <location>
        <begin position="292"/>
        <end position="412"/>
    </location>
</feature>
<dbReference type="GO" id="GO:0004326">
    <property type="term" value="F:tetrahydrofolylpolyglutamate synthase activity"/>
    <property type="evidence" value="ECO:0007669"/>
    <property type="project" value="UniProtKB-EC"/>
</dbReference>
<dbReference type="SUPFAM" id="SSF53244">
    <property type="entry name" value="MurD-like peptide ligases, peptide-binding domain"/>
    <property type="match status" value="1"/>
</dbReference>
<evidence type="ECO:0000256" key="1">
    <source>
        <dbReference type="ARBA" id="ARBA00008276"/>
    </source>
</evidence>
<dbReference type="RefSeq" id="WP_149333585.1">
    <property type="nucleotide sequence ID" value="NZ_BJJW01000002.1"/>
</dbReference>
<dbReference type="Proteomes" id="UP000323274">
    <property type="component" value="Unassembled WGS sequence"/>
</dbReference>
<comment type="catalytic activity">
    <reaction evidence="9">
        <text>(6S)-5,6,7,8-tetrahydrofolyl-(gamma-L-Glu)(n) + L-glutamate + ATP = (6S)-5,6,7,8-tetrahydrofolyl-(gamma-L-Glu)(n+1) + ADP + phosphate + H(+)</text>
        <dbReference type="Rhea" id="RHEA:10580"/>
        <dbReference type="Rhea" id="RHEA-COMP:14738"/>
        <dbReference type="Rhea" id="RHEA-COMP:14740"/>
        <dbReference type="ChEBI" id="CHEBI:15378"/>
        <dbReference type="ChEBI" id="CHEBI:29985"/>
        <dbReference type="ChEBI" id="CHEBI:30616"/>
        <dbReference type="ChEBI" id="CHEBI:43474"/>
        <dbReference type="ChEBI" id="CHEBI:141005"/>
        <dbReference type="ChEBI" id="CHEBI:456216"/>
        <dbReference type="EC" id="6.3.2.17"/>
    </reaction>
</comment>
<evidence type="ECO:0000256" key="10">
    <source>
        <dbReference type="PIRNR" id="PIRNR001563"/>
    </source>
</evidence>
<dbReference type="InterPro" id="IPR036615">
    <property type="entry name" value="Mur_ligase_C_dom_sf"/>
</dbReference>
<dbReference type="InterPro" id="IPR004101">
    <property type="entry name" value="Mur_ligase_C"/>
</dbReference>
<dbReference type="AlphaFoldDB" id="A0A5A5TWP9"/>
<gene>
    <name evidence="12" type="primary">folC2_1</name>
    <name evidence="12" type="ORF">LCIT_02020</name>
</gene>
<dbReference type="InterPro" id="IPR001645">
    <property type="entry name" value="Folylpolyglutamate_synth"/>
</dbReference>
<keyword evidence="5 10" id="KW-0547">Nucleotide-binding</keyword>
<sequence length="423" mass="47294">MSYEIIKQQLDKSWRLFDSERINFLCEVMTWLSHPDKDIRIIQIAGTNGKGSTGAMLREIILASGETVGHFTSPAVFNDCEQIWLNGNFVSQEAWVTAYEDLNHQLTQHNLTIANLSYFEVWTIVALLIFRQNKVTYAIIEAGLGGRDDATHMISYGDIVAYTEIGLDHQNILGHNIESIAQNKADLITGGTLVVSDLEQVSAVTKILKRTAKREGAHWFEQHDTISIQSETVNGLCLVINQQRYQLGLNGAFQRRNAAVVWQVLSALELRYQVSFNIAARQKGLANSFMVGRMQVDTINRLVWDGAHNIDAVRALLETVKVWQLSTRPILILGVLSDKNYDDMLAYLLPVFSEIIAVTPDNPRALAAEDLADTIKKLAPNMTVTPVASQEALALAQQKQGKNQYIMITGSFYTLRSVGEHYA</sequence>
<evidence type="ECO:0000256" key="3">
    <source>
        <dbReference type="ARBA" id="ARBA00022598"/>
    </source>
</evidence>
<evidence type="ECO:0000256" key="8">
    <source>
        <dbReference type="ARBA" id="ARBA00030592"/>
    </source>
</evidence>
<evidence type="ECO:0000256" key="7">
    <source>
        <dbReference type="ARBA" id="ARBA00022842"/>
    </source>
</evidence>
<dbReference type="PANTHER" id="PTHR11136:SF0">
    <property type="entry name" value="DIHYDROFOLATE SYNTHETASE-RELATED"/>
    <property type="match status" value="1"/>
</dbReference>
<organism evidence="12 13">
    <name type="scientific">Leuconostoc citreum</name>
    <dbReference type="NCBI Taxonomy" id="33964"/>
    <lineage>
        <taxon>Bacteria</taxon>
        <taxon>Bacillati</taxon>
        <taxon>Bacillota</taxon>
        <taxon>Bacilli</taxon>
        <taxon>Lactobacillales</taxon>
        <taxon>Lactobacillaceae</taxon>
        <taxon>Leuconostoc</taxon>
    </lineage>
</organism>
<dbReference type="Gene3D" id="3.90.190.20">
    <property type="entry name" value="Mur ligase, C-terminal domain"/>
    <property type="match status" value="1"/>
</dbReference>
<keyword evidence="6 10" id="KW-0067">ATP-binding</keyword>
<dbReference type="GO" id="GO:0005737">
    <property type="term" value="C:cytoplasm"/>
    <property type="evidence" value="ECO:0007669"/>
    <property type="project" value="TreeGrafter"/>
</dbReference>
<dbReference type="PIRSF" id="PIRSF001563">
    <property type="entry name" value="Folylpolyglu_synth"/>
    <property type="match status" value="1"/>
</dbReference>
<evidence type="ECO:0000256" key="5">
    <source>
        <dbReference type="ARBA" id="ARBA00022741"/>
    </source>
</evidence>
<evidence type="ECO:0000259" key="11">
    <source>
        <dbReference type="Pfam" id="PF02875"/>
    </source>
</evidence>
<dbReference type="InterPro" id="IPR018109">
    <property type="entry name" value="Folylpolyglutamate_synth_CS"/>
</dbReference>
<comment type="caution">
    <text evidence="12">The sequence shown here is derived from an EMBL/GenBank/DDBJ whole genome shotgun (WGS) entry which is preliminary data.</text>
</comment>
<dbReference type="NCBIfam" id="TIGR01499">
    <property type="entry name" value="folC"/>
    <property type="match status" value="1"/>
</dbReference>
<dbReference type="GO" id="GO:0046872">
    <property type="term" value="F:metal ion binding"/>
    <property type="evidence" value="ECO:0007669"/>
    <property type="project" value="UniProtKB-KW"/>
</dbReference>
<dbReference type="InterPro" id="IPR036565">
    <property type="entry name" value="Mur-like_cat_sf"/>
</dbReference>
<dbReference type="PANTHER" id="PTHR11136">
    <property type="entry name" value="FOLYLPOLYGLUTAMATE SYNTHASE-RELATED"/>
    <property type="match status" value="1"/>
</dbReference>
<keyword evidence="7" id="KW-0460">Magnesium</keyword>
<evidence type="ECO:0000256" key="4">
    <source>
        <dbReference type="ARBA" id="ARBA00022723"/>
    </source>
</evidence>
<dbReference type="GO" id="GO:0008841">
    <property type="term" value="F:dihydrofolate synthase activity"/>
    <property type="evidence" value="ECO:0007669"/>
    <property type="project" value="TreeGrafter"/>
</dbReference>
<evidence type="ECO:0000313" key="13">
    <source>
        <dbReference type="Proteomes" id="UP000323274"/>
    </source>
</evidence>
<evidence type="ECO:0000313" key="12">
    <source>
        <dbReference type="EMBL" id="GDZ82960.1"/>
    </source>
</evidence>